<name>A0A7Y9EV92_9MICO</name>
<dbReference type="Pfam" id="PF00534">
    <property type="entry name" value="Glycos_transf_1"/>
    <property type="match status" value="1"/>
</dbReference>
<reference evidence="4 5" key="1">
    <citation type="submission" date="2020-07" db="EMBL/GenBank/DDBJ databases">
        <title>Sequencing the genomes of 1000 actinobacteria strains.</title>
        <authorList>
            <person name="Klenk H.-P."/>
        </authorList>
    </citation>
    <scope>NUCLEOTIDE SEQUENCE [LARGE SCALE GENOMIC DNA]</scope>
    <source>
        <strain evidence="4 5">DSM 22185</strain>
    </source>
</reference>
<sequence>MIVEVIRGLGVGGAETLLFTRLRCALRTHPAGFETTLVVNTLRENDHYVNALRDLGVHVVELGARGPLRGMLQLRRTLRHLGPEDTVVFHSPVTSYLEKLVRAFRLRRRPGRLINVVHGVRHRAVYNYLGAFLDRYADRALAVADAVAASPTARHYRDVRTVLGGVDMEAMRDWITQHPAARDDFRASIGIPEDHSLAVAVGGLNRLKGHRFLLSAVMSMPKTSLVLVGDGPERDALHAQARNQGIADRVHLLGVQQDAWRWAAVADVVVQPSAHEGLPVTLMEAVALGTPVVATDVGGVGELIRDHPRAVLIASADPTEIATGLERALLLGGSAASGGLPARASEWSVSRFARDFYAALMP</sequence>
<evidence type="ECO:0000313" key="4">
    <source>
        <dbReference type="EMBL" id="NYD54570.1"/>
    </source>
</evidence>
<dbReference type="Proteomes" id="UP000552045">
    <property type="component" value="Unassembled WGS sequence"/>
</dbReference>
<evidence type="ECO:0000256" key="1">
    <source>
        <dbReference type="ARBA" id="ARBA00021292"/>
    </source>
</evidence>
<dbReference type="EMBL" id="JACCBH010000001">
    <property type="protein sequence ID" value="NYD54570.1"/>
    <property type="molecule type" value="Genomic_DNA"/>
</dbReference>
<dbReference type="SUPFAM" id="SSF53756">
    <property type="entry name" value="UDP-Glycosyltransferase/glycogen phosphorylase"/>
    <property type="match status" value="1"/>
</dbReference>
<dbReference type="InterPro" id="IPR050194">
    <property type="entry name" value="Glycosyltransferase_grp1"/>
</dbReference>
<evidence type="ECO:0000259" key="3">
    <source>
        <dbReference type="Pfam" id="PF00534"/>
    </source>
</evidence>
<dbReference type="PANTHER" id="PTHR45947:SF3">
    <property type="entry name" value="SULFOQUINOVOSYL TRANSFERASE SQD2"/>
    <property type="match status" value="1"/>
</dbReference>
<evidence type="ECO:0000256" key="2">
    <source>
        <dbReference type="ARBA" id="ARBA00022679"/>
    </source>
</evidence>
<comment type="caution">
    <text evidence="4">The sequence shown here is derived from an EMBL/GenBank/DDBJ whole genome shotgun (WGS) entry which is preliminary data.</text>
</comment>
<proteinExistence type="predicted"/>
<dbReference type="AlphaFoldDB" id="A0A7Y9EV92"/>
<organism evidence="4 5">
    <name type="scientific">Microbacterium pseudoresistens</name>
    <dbReference type="NCBI Taxonomy" id="640634"/>
    <lineage>
        <taxon>Bacteria</taxon>
        <taxon>Bacillati</taxon>
        <taxon>Actinomycetota</taxon>
        <taxon>Actinomycetes</taxon>
        <taxon>Micrococcales</taxon>
        <taxon>Microbacteriaceae</taxon>
        <taxon>Microbacterium</taxon>
    </lineage>
</organism>
<dbReference type="PANTHER" id="PTHR45947">
    <property type="entry name" value="SULFOQUINOVOSYL TRANSFERASE SQD2"/>
    <property type="match status" value="1"/>
</dbReference>
<accession>A0A7Y9EV92</accession>
<keyword evidence="2 4" id="KW-0808">Transferase</keyword>
<protein>
    <recommendedName>
        <fullName evidence="1">D-inositol 3-phosphate glycosyltransferase</fullName>
    </recommendedName>
</protein>
<keyword evidence="5" id="KW-1185">Reference proteome</keyword>
<gene>
    <name evidence="4" type="ORF">BKA02_001625</name>
</gene>
<dbReference type="GO" id="GO:0016758">
    <property type="term" value="F:hexosyltransferase activity"/>
    <property type="evidence" value="ECO:0007669"/>
    <property type="project" value="TreeGrafter"/>
</dbReference>
<feature type="domain" description="Glycosyl transferase family 1" evidence="3">
    <location>
        <begin position="182"/>
        <end position="330"/>
    </location>
</feature>
<evidence type="ECO:0000313" key="5">
    <source>
        <dbReference type="Proteomes" id="UP000552045"/>
    </source>
</evidence>
<dbReference type="Gene3D" id="3.40.50.2000">
    <property type="entry name" value="Glycogen Phosphorylase B"/>
    <property type="match status" value="2"/>
</dbReference>
<dbReference type="InterPro" id="IPR001296">
    <property type="entry name" value="Glyco_trans_1"/>
</dbReference>
<dbReference type="RefSeq" id="WP_179432981.1">
    <property type="nucleotide sequence ID" value="NZ_BAABLC010000001.1"/>
</dbReference>